<evidence type="ECO:0000259" key="2">
    <source>
        <dbReference type="Pfam" id="PF13386"/>
    </source>
</evidence>
<sequence length="244" mass="27878">MNDLFWQVSNTFSEPFFELFHQAQSFPIIAAFFLGIVGALAPCQFTGNLGAIAIYGNRSIQNKIAWTEVSFFIVGKIFVFSLLGFVVWQFGNKIEQNLITYFPWLRMIVGPLLIIIGLFLLGVFKSRVGIQFIRIPERWFKRGKFGAFLMGVSFSLGFCPTMFVLFFVTLLPYSFTVSYGFVLPAIFSVGTSLPLLIAMFLLWFFDIDNRNMKKNGRKIGNYVQKTAGIFIIFLGIIDITTYWM</sequence>
<organism evidence="3 4">
    <name type="scientific">Jeotgalibacillus malaysiensis</name>
    <dbReference type="NCBI Taxonomy" id="1508404"/>
    <lineage>
        <taxon>Bacteria</taxon>
        <taxon>Bacillati</taxon>
        <taxon>Bacillota</taxon>
        <taxon>Bacilli</taxon>
        <taxon>Bacillales</taxon>
        <taxon>Caryophanaceae</taxon>
        <taxon>Jeotgalibacillus</taxon>
    </lineage>
</organism>
<dbReference type="EMBL" id="CP009416">
    <property type="protein sequence ID" value="AJD89542.1"/>
    <property type="molecule type" value="Genomic_DNA"/>
</dbReference>
<protein>
    <recommendedName>
        <fullName evidence="2">Urease accessory protein UreH-like transmembrane domain-containing protein</fullName>
    </recommendedName>
</protein>
<gene>
    <name evidence="3" type="ORF">JMA_02250</name>
</gene>
<dbReference type="InterPro" id="IPR039447">
    <property type="entry name" value="UreH-like_TM_dom"/>
</dbReference>
<dbReference type="Pfam" id="PF13386">
    <property type="entry name" value="DsbD_2"/>
    <property type="match status" value="1"/>
</dbReference>
<dbReference type="PANTHER" id="PTHR31272">
    <property type="entry name" value="CYTOCHROME C-TYPE BIOGENESIS PROTEIN HI_1454-RELATED"/>
    <property type="match status" value="1"/>
</dbReference>
<dbReference type="Proteomes" id="UP000031449">
    <property type="component" value="Chromosome"/>
</dbReference>
<dbReference type="BioCyc" id="JESP1508404:G14D9-9442-MONOMER"/>
<feature type="transmembrane region" description="Helical" evidence="1">
    <location>
        <begin position="181"/>
        <end position="205"/>
    </location>
</feature>
<feature type="transmembrane region" description="Helical" evidence="1">
    <location>
        <begin position="103"/>
        <end position="124"/>
    </location>
</feature>
<dbReference type="AlphaFoldDB" id="A0A0B5ALE9"/>
<evidence type="ECO:0000313" key="4">
    <source>
        <dbReference type="Proteomes" id="UP000031449"/>
    </source>
</evidence>
<dbReference type="HOGENOM" id="CLU_087516_0_0_9"/>
<keyword evidence="1" id="KW-0812">Transmembrane</keyword>
<reference evidence="3 4" key="1">
    <citation type="submission" date="2014-08" db="EMBL/GenBank/DDBJ databases">
        <title>Complete genome of a marine bacteria Jeotgalibacillus malaysiensis.</title>
        <authorList>
            <person name="Yaakop A.S."/>
            <person name="Chan K.-G."/>
            <person name="Goh K.M."/>
        </authorList>
    </citation>
    <scope>NUCLEOTIDE SEQUENCE [LARGE SCALE GENOMIC DNA]</scope>
    <source>
        <strain evidence="3 4">D5</strain>
    </source>
</reference>
<feature type="transmembrane region" description="Helical" evidence="1">
    <location>
        <begin position="69"/>
        <end position="91"/>
    </location>
</feature>
<feature type="transmembrane region" description="Helical" evidence="1">
    <location>
        <begin position="28"/>
        <end position="57"/>
    </location>
</feature>
<dbReference type="STRING" id="1508404.JMA_02250"/>
<dbReference type="InterPro" id="IPR051790">
    <property type="entry name" value="Cytochrome_c-biogenesis_DsbD"/>
</dbReference>
<feature type="transmembrane region" description="Helical" evidence="1">
    <location>
        <begin position="145"/>
        <end position="175"/>
    </location>
</feature>
<dbReference type="PANTHER" id="PTHR31272:SF4">
    <property type="entry name" value="CYTOCHROME C-TYPE BIOGENESIS PROTEIN HI_1454-RELATED"/>
    <property type="match status" value="1"/>
</dbReference>
<evidence type="ECO:0000256" key="1">
    <source>
        <dbReference type="SAM" id="Phobius"/>
    </source>
</evidence>
<name>A0A0B5ALE9_9BACL</name>
<accession>A0A0B5ALE9</accession>
<keyword evidence="1" id="KW-1133">Transmembrane helix</keyword>
<evidence type="ECO:0000313" key="3">
    <source>
        <dbReference type="EMBL" id="AJD89542.1"/>
    </source>
</evidence>
<proteinExistence type="predicted"/>
<dbReference type="KEGG" id="jeo:JMA_02250"/>
<keyword evidence="1" id="KW-0472">Membrane</keyword>
<dbReference type="OrthoDB" id="43562at2"/>
<feature type="domain" description="Urease accessory protein UreH-like transmembrane" evidence="2">
    <location>
        <begin position="30"/>
        <end position="236"/>
    </location>
</feature>
<keyword evidence="4" id="KW-1185">Reference proteome</keyword>
<feature type="transmembrane region" description="Helical" evidence="1">
    <location>
        <begin position="226"/>
        <end position="243"/>
    </location>
</feature>